<evidence type="ECO:0000256" key="3">
    <source>
        <dbReference type="ARBA" id="ARBA00022692"/>
    </source>
</evidence>
<feature type="transmembrane region" description="Helical" evidence="8">
    <location>
        <begin position="469"/>
        <end position="494"/>
    </location>
</feature>
<feature type="transmembrane region" description="Helical" evidence="8">
    <location>
        <begin position="110"/>
        <end position="134"/>
    </location>
</feature>
<evidence type="ECO:0000256" key="4">
    <source>
        <dbReference type="ARBA" id="ARBA00022989"/>
    </source>
</evidence>
<dbReference type="EMBL" id="CAVLEF010000009">
    <property type="protein sequence ID" value="CAK1547371.1"/>
    <property type="molecule type" value="Genomic_DNA"/>
</dbReference>
<dbReference type="PANTHER" id="PTHR22730">
    <property type="entry name" value="PROMININ PROM PROTEIN"/>
    <property type="match status" value="1"/>
</dbReference>
<feature type="transmembrane region" description="Helical" evidence="8">
    <location>
        <begin position="155"/>
        <end position="181"/>
    </location>
</feature>
<keyword evidence="9" id="KW-0732">Signal</keyword>
<keyword evidence="4 8" id="KW-1133">Transmembrane helix</keyword>
<dbReference type="PANTHER" id="PTHR22730:SF1">
    <property type="entry name" value="PROMININ-LIKE PROTEIN"/>
    <property type="match status" value="1"/>
</dbReference>
<evidence type="ECO:0000256" key="1">
    <source>
        <dbReference type="ARBA" id="ARBA00004141"/>
    </source>
</evidence>
<comment type="caution">
    <text evidence="10">The sequence shown here is derived from an EMBL/GenBank/DDBJ whole genome shotgun (WGS) entry which is preliminary data.</text>
</comment>
<feature type="region of interest" description="Disordered" evidence="7">
    <location>
        <begin position="860"/>
        <end position="884"/>
    </location>
</feature>
<keyword evidence="6" id="KW-0325">Glycoprotein</keyword>
<reference evidence="10 11" key="1">
    <citation type="submission" date="2023-11" db="EMBL/GenBank/DDBJ databases">
        <authorList>
            <person name="Okamura Y."/>
        </authorList>
    </citation>
    <scope>NUCLEOTIDE SEQUENCE [LARGE SCALE GENOMIC DNA]</scope>
</reference>
<protein>
    <recommendedName>
        <fullName evidence="12">Prominin-like protein</fullName>
    </recommendedName>
</protein>
<dbReference type="Pfam" id="PF05478">
    <property type="entry name" value="Prominin"/>
    <property type="match status" value="1"/>
</dbReference>
<dbReference type="InterPro" id="IPR008795">
    <property type="entry name" value="Prominin"/>
</dbReference>
<comment type="similarity">
    <text evidence="2">Belongs to the prominin family.</text>
</comment>
<feature type="chain" id="PRO_5043550293" description="Prominin-like protein" evidence="9">
    <location>
        <begin position="17"/>
        <end position="930"/>
    </location>
</feature>
<name>A0AAV1JG26_9NEOP</name>
<organism evidence="10 11">
    <name type="scientific">Leptosia nina</name>
    <dbReference type="NCBI Taxonomy" id="320188"/>
    <lineage>
        <taxon>Eukaryota</taxon>
        <taxon>Metazoa</taxon>
        <taxon>Ecdysozoa</taxon>
        <taxon>Arthropoda</taxon>
        <taxon>Hexapoda</taxon>
        <taxon>Insecta</taxon>
        <taxon>Pterygota</taxon>
        <taxon>Neoptera</taxon>
        <taxon>Endopterygota</taxon>
        <taxon>Lepidoptera</taxon>
        <taxon>Glossata</taxon>
        <taxon>Ditrysia</taxon>
        <taxon>Papilionoidea</taxon>
        <taxon>Pieridae</taxon>
        <taxon>Pierinae</taxon>
        <taxon>Leptosia</taxon>
    </lineage>
</organism>
<feature type="signal peptide" evidence="9">
    <location>
        <begin position="1"/>
        <end position="16"/>
    </location>
</feature>
<evidence type="ECO:0000256" key="5">
    <source>
        <dbReference type="ARBA" id="ARBA00023136"/>
    </source>
</evidence>
<feature type="transmembrane region" description="Helical" evidence="8">
    <location>
        <begin position="787"/>
        <end position="805"/>
    </location>
</feature>
<accession>A0AAV1JG26</accession>
<feature type="transmembrane region" description="Helical" evidence="8">
    <location>
        <begin position="427"/>
        <end position="448"/>
    </location>
</feature>
<comment type="subcellular location">
    <subcellularLocation>
        <location evidence="1">Membrane</location>
        <topology evidence="1">Multi-pass membrane protein</topology>
    </subcellularLocation>
</comment>
<evidence type="ECO:0000256" key="8">
    <source>
        <dbReference type="SAM" id="Phobius"/>
    </source>
</evidence>
<evidence type="ECO:0000256" key="2">
    <source>
        <dbReference type="ARBA" id="ARBA00006058"/>
    </source>
</evidence>
<sequence>MWRVLFLCAFVGSTVGQSWVTNITDNLRDGLSRVLESSVVNYTTPVINVTYVARVEFDMRAMGHLYNSSHTIIDLIANKEAYPEGIVSVSDGHIEIEPLQENWKPLLVHYAGPVSVVIIVGLLVAILPLTGLFWCCCQWCKSGRRRRPFDRKYDACLKGILAIVLIALLTLFLFGVVSAFATDSQIDTGSGNIVKTVQASTRDLREFLNATQAHSRHLLVTNYEELEAELNEMLTSSGQTVLKVLDDFTSATSVQKLNGMVQQLDRVPDDLRTVQKSTAALRTKAEELDAGLRRVKALLHRTLVACQEKECIKLQEKYRLGQLGTEIQYNMIPDVTDLLGNVSALLESNIKEEVAAGLEVFSGIKQTVDQHIPRVQEAITDTGRRLATVADEITYRSGNLSEKLAHVNVESGDIERNWTYRKYISKAAAAVLLIIVLVMSWGLLCGVCGKRPDVYGASDCCNKGTGSSCLLCGIAITLFLGGFVAITILLYFVLSVAAQRFVCDPLTEPRDSRIFADVEKFVDLEYYMFNERRDPNFNITAVMVDCHLNKTVYEAFHMNRLYDLEAVKQSVEEELGRRVSSLRTDYPPRGRPLRILKPAARAKLDQLANTGLSDFNFDKILEALETNITSLPLEALSSQLQSTARSLTGRAGYVEVAQSLRHAAEQLDQLQRDVVVPMIMHTAQLNTTATELRDVLRFNQSSLKEAIQYRIRDTTEVELFLNTQGPDLVQNLTREFAEVVGERLQEYLSLVVVAARTQVGHCEPVSNAFNATRDAACRAVLMPANGYWISLVWCVFLFVPLLVVAQRLSRLYRHPDPYPGPLVEAEYLYDAYADRDNVPLANGSKRSTLDIEGKIAEWRGRNRAAGDGDGPLVDSETGDASPQSRTQLVVGGRGEVVCALLPPPAALIDDLKTRLDAKDEDNESGIHESE</sequence>
<evidence type="ECO:0008006" key="12">
    <source>
        <dbReference type="Google" id="ProtNLM"/>
    </source>
</evidence>
<keyword evidence="5 8" id="KW-0472">Membrane</keyword>
<evidence type="ECO:0000256" key="7">
    <source>
        <dbReference type="SAM" id="MobiDB-lite"/>
    </source>
</evidence>
<gene>
    <name evidence="10" type="ORF">LNINA_LOCUS6849</name>
</gene>
<dbReference type="AlphaFoldDB" id="A0AAV1JG26"/>
<keyword evidence="11" id="KW-1185">Reference proteome</keyword>
<proteinExistence type="inferred from homology"/>
<evidence type="ECO:0000256" key="6">
    <source>
        <dbReference type="ARBA" id="ARBA00023180"/>
    </source>
</evidence>
<evidence type="ECO:0000313" key="10">
    <source>
        <dbReference type="EMBL" id="CAK1547371.1"/>
    </source>
</evidence>
<evidence type="ECO:0000313" key="11">
    <source>
        <dbReference type="Proteomes" id="UP001497472"/>
    </source>
</evidence>
<evidence type="ECO:0000256" key="9">
    <source>
        <dbReference type="SAM" id="SignalP"/>
    </source>
</evidence>
<dbReference type="Proteomes" id="UP001497472">
    <property type="component" value="Unassembled WGS sequence"/>
</dbReference>
<dbReference type="GO" id="GO:0016020">
    <property type="term" value="C:membrane"/>
    <property type="evidence" value="ECO:0007669"/>
    <property type="project" value="UniProtKB-SubCell"/>
</dbReference>
<keyword evidence="3 8" id="KW-0812">Transmembrane</keyword>